<name>A0A1N7ENL8_9NOCA</name>
<dbReference type="PANTHER" id="PTHR36925">
    <property type="entry name" value="COBALT-PRECORRIN-6A REDUCTASE"/>
    <property type="match status" value="1"/>
</dbReference>
<dbReference type="GO" id="GO:0009236">
    <property type="term" value="P:cobalamin biosynthetic process"/>
    <property type="evidence" value="ECO:0007669"/>
    <property type="project" value="UniProtKB-UniPathway"/>
</dbReference>
<evidence type="ECO:0000256" key="1">
    <source>
        <dbReference type="ARBA" id="ARBA00004953"/>
    </source>
</evidence>
<evidence type="ECO:0000256" key="2">
    <source>
        <dbReference type="ARBA" id="ARBA00022573"/>
    </source>
</evidence>
<dbReference type="RefSeq" id="WP_076477994.1">
    <property type="nucleotide sequence ID" value="NZ_FTNT01000003.1"/>
</dbReference>
<dbReference type="InterPro" id="IPR003723">
    <property type="entry name" value="Precorrin-6x_reduct"/>
</dbReference>
<dbReference type="GO" id="GO:0016994">
    <property type="term" value="F:precorrin-6A reductase activity"/>
    <property type="evidence" value="ECO:0007669"/>
    <property type="project" value="InterPro"/>
</dbReference>
<evidence type="ECO:0000313" key="4">
    <source>
        <dbReference type="EMBL" id="SIR89660.1"/>
    </source>
</evidence>
<keyword evidence="3" id="KW-0560">Oxidoreductase</keyword>
<dbReference type="OrthoDB" id="5183775at2"/>
<dbReference type="Proteomes" id="UP000186218">
    <property type="component" value="Unassembled WGS sequence"/>
</dbReference>
<dbReference type="PROSITE" id="PS51014">
    <property type="entry name" value="COBK_CBIJ"/>
    <property type="match status" value="1"/>
</dbReference>
<evidence type="ECO:0000313" key="5">
    <source>
        <dbReference type="Proteomes" id="UP000186218"/>
    </source>
</evidence>
<dbReference type="NCBIfam" id="TIGR00715">
    <property type="entry name" value="precor6x_red"/>
    <property type="match status" value="1"/>
</dbReference>
<reference evidence="4 5" key="1">
    <citation type="submission" date="2017-01" db="EMBL/GenBank/DDBJ databases">
        <authorList>
            <person name="Mah S.A."/>
            <person name="Swanson W.J."/>
            <person name="Moy G.W."/>
            <person name="Vacquier V.D."/>
        </authorList>
    </citation>
    <scope>NUCLEOTIDE SEQUENCE [LARGE SCALE GENOMIC DNA]</scope>
    <source>
        <strain evidence="4 5">CPCC 203464</strain>
    </source>
</reference>
<dbReference type="AlphaFoldDB" id="A0A1N7ENL8"/>
<dbReference type="UniPathway" id="UPA00148"/>
<evidence type="ECO:0000256" key="3">
    <source>
        <dbReference type="ARBA" id="ARBA00023002"/>
    </source>
</evidence>
<dbReference type="PANTHER" id="PTHR36925:SF1">
    <property type="entry name" value="COBALT-PRECORRIN-6A REDUCTASE"/>
    <property type="match status" value="1"/>
</dbReference>
<keyword evidence="2" id="KW-0169">Cobalamin biosynthesis</keyword>
<accession>A0A1N7ENL8</accession>
<proteinExistence type="predicted"/>
<dbReference type="STRING" id="1344003.SAMN05445060_1500"/>
<comment type="pathway">
    <text evidence="1">Cofactor biosynthesis; adenosylcobalamin biosynthesis.</text>
</comment>
<dbReference type="Pfam" id="PF02571">
    <property type="entry name" value="CbiJ"/>
    <property type="match status" value="1"/>
</dbReference>
<gene>
    <name evidence="4" type="ORF">SAMN05445060_1500</name>
</gene>
<protein>
    <submittedName>
        <fullName evidence="4">Precorrin-6A/cobalt-precorrin-6A reductase</fullName>
    </submittedName>
</protein>
<dbReference type="EMBL" id="FTNT01000003">
    <property type="protein sequence ID" value="SIR89660.1"/>
    <property type="molecule type" value="Genomic_DNA"/>
</dbReference>
<organism evidence="4 5">
    <name type="scientific">Williamsia sterculiae</name>
    <dbReference type="NCBI Taxonomy" id="1344003"/>
    <lineage>
        <taxon>Bacteria</taxon>
        <taxon>Bacillati</taxon>
        <taxon>Actinomycetota</taxon>
        <taxon>Actinomycetes</taxon>
        <taxon>Mycobacteriales</taxon>
        <taxon>Nocardiaceae</taxon>
        <taxon>Williamsia</taxon>
    </lineage>
</organism>
<sequence length="245" mass="26666">MTVLILGGTGEARDLARQLTSGDRRVVSSLAGRVRDPALPQGDVRVGGFGGADGMARWLREHRVDAVVDATHPFAQQISENATVAAWITGVPLVVLRRPPWEPRSDDRWSIVPDITAAASAVSERGDIRVFLTTGRRDLAVFADNDRAWFLIRVVDPPDVVLPRHSRVIRDRGPYRLPDERRLLIDNRIDVLVTKNSGGTLTEAKLDAARELGVPVIMVARPDGPSGVPQVATVDAAVEWLDTVG</sequence>
<dbReference type="NCBIfam" id="NF005968">
    <property type="entry name" value="PRK08057.1-2"/>
    <property type="match status" value="1"/>
</dbReference>
<keyword evidence="5" id="KW-1185">Reference proteome</keyword>